<protein>
    <submittedName>
        <fullName evidence="2">Uncharacterized protein</fullName>
    </submittedName>
</protein>
<comment type="caution">
    <text evidence="2">The sequence shown here is derived from an EMBL/GenBank/DDBJ whole genome shotgun (WGS) entry which is preliminary data.</text>
</comment>
<organism evidence="2 3">
    <name type="scientific">Candidatus Aphodocola excrementigallinarum</name>
    <dbReference type="NCBI Taxonomy" id="2840670"/>
    <lineage>
        <taxon>Bacteria</taxon>
        <taxon>Bacillati</taxon>
        <taxon>Bacillota</taxon>
        <taxon>Bacilli</taxon>
        <taxon>Candidatus Aphodocola</taxon>
    </lineage>
</organism>
<feature type="transmembrane region" description="Helical" evidence="1">
    <location>
        <begin position="6"/>
        <end position="27"/>
    </location>
</feature>
<evidence type="ECO:0000313" key="3">
    <source>
        <dbReference type="Proteomes" id="UP000824074"/>
    </source>
</evidence>
<keyword evidence="1" id="KW-1133">Transmembrane helix</keyword>
<dbReference type="InterPro" id="IPR019074">
    <property type="entry name" value="YabQ"/>
</dbReference>
<dbReference type="Proteomes" id="UP000824074">
    <property type="component" value="Unassembled WGS sequence"/>
</dbReference>
<accession>A0A9D1IRA6</accession>
<sequence>MNLDEQFRVIFYSFIYGMFFLFTFKLFRLIKIKKLFYKFVLELIFFMLHVTLFYFLLYKINGGMLSSYIIIFLILGCISCHLLYFNDKKD</sequence>
<reference evidence="2" key="2">
    <citation type="journal article" date="2021" name="PeerJ">
        <title>Extensive microbial diversity within the chicken gut microbiome revealed by metagenomics and culture.</title>
        <authorList>
            <person name="Gilroy R."/>
            <person name="Ravi A."/>
            <person name="Getino M."/>
            <person name="Pursley I."/>
            <person name="Horton D.L."/>
            <person name="Alikhan N.F."/>
            <person name="Baker D."/>
            <person name="Gharbi K."/>
            <person name="Hall N."/>
            <person name="Watson M."/>
            <person name="Adriaenssens E.M."/>
            <person name="Foster-Nyarko E."/>
            <person name="Jarju S."/>
            <person name="Secka A."/>
            <person name="Antonio M."/>
            <person name="Oren A."/>
            <person name="Chaudhuri R.R."/>
            <person name="La Ragione R."/>
            <person name="Hildebrand F."/>
            <person name="Pallen M.J."/>
        </authorList>
    </citation>
    <scope>NUCLEOTIDE SEQUENCE</scope>
    <source>
        <strain evidence="2">CHK193-30670</strain>
    </source>
</reference>
<keyword evidence="1" id="KW-0472">Membrane</keyword>
<feature type="transmembrane region" description="Helical" evidence="1">
    <location>
        <begin position="39"/>
        <end position="58"/>
    </location>
</feature>
<evidence type="ECO:0000313" key="2">
    <source>
        <dbReference type="EMBL" id="HIU40514.1"/>
    </source>
</evidence>
<proteinExistence type="predicted"/>
<dbReference type="EMBL" id="DVMT01000043">
    <property type="protein sequence ID" value="HIU40514.1"/>
    <property type="molecule type" value="Genomic_DNA"/>
</dbReference>
<dbReference type="AlphaFoldDB" id="A0A9D1IRA6"/>
<gene>
    <name evidence="2" type="ORF">IAB68_04360</name>
</gene>
<dbReference type="NCBIfam" id="TIGR02893">
    <property type="entry name" value="spore_yabQ"/>
    <property type="match status" value="1"/>
</dbReference>
<dbReference type="Pfam" id="PF09578">
    <property type="entry name" value="Spore_YabQ"/>
    <property type="match status" value="1"/>
</dbReference>
<name>A0A9D1IRA6_9FIRM</name>
<reference evidence="2" key="1">
    <citation type="submission" date="2020-10" db="EMBL/GenBank/DDBJ databases">
        <authorList>
            <person name="Gilroy R."/>
        </authorList>
    </citation>
    <scope>NUCLEOTIDE SEQUENCE</scope>
    <source>
        <strain evidence="2">CHK193-30670</strain>
    </source>
</reference>
<feature type="transmembrane region" description="Helical" evidence="1">
    <location>
        <begin position="64"/>
        <end position="85"/>
    </location>
</feature>
<evidence type="ECO:0000256" key="1">
    <source>
        <dbReference type="SAM" id="Phobius"/>
    </source>
</evidence>
<keyword evidence="1" id="KW-0812">Transmembrane</keyword>